<sequence length="684" mass="80770">MSKNKSIFSNPYFKNNDYCTTLLCSNEINFNLLNIKEFNNKYKIYRIQYSRIADNDERKYYYKNIIPKISSKLFKNKDIVSIAFDNRLSVYVLLESNTNFDWDKLFDEIDSSDKNSNKFSYKKISIDLSDIDVKDKMQYLDRKREASCKQNKSISAAEKDSRGKLDIVYRLLFNALAKSRTETTILDGQLYIYIYLKNERDLDVIRTLNVSVKDELLKFKVVTFSLFDRSKPFLIEKYKNKQKYFVRLGQHDTIKIEPCFNWSETDEDVYVMASDKKATVNFDNLKLDHPDETTKIDILINLIDDFNREYEGIVKLDFMDREAMYQRIEAATSKKTHNKLNKDHKILNKVNVFLSDSIDENSDRLEKFLEILYDYNSELDISISNKVDISCPNICIIHDAEYYSKNKLPDIKNSFAKDLLHQCITIEALEKKDVNKNRTYTYLNAILRKCLSELLIKREVYNRFIDNWKFGACKFYLGLKITKDNNSDKKEYESIHCMMNIDAAGNFSITEDKKEIGERYTNYLATLKDAGNICLVEKDGNLNEIEHTEYLVMPKKEKIDSLISESMSDGIKYKHKTNKYFKEKNYYPYVDKIVFIINDYFYYTIGYPRGDVNTTVFNLNNSYRINPLPDGNGDDSEIILDILGMLKNYHIRGNNTESVRPYPFKHILEYLRMKHPDIKEKIRF</sequence>
<dbReference type="STRING" id="500633.CLOHIR_00524"/>
<dbReference type="OrthoDB" id="5826790at2"/>
<keyword evidence="2" id="KW-1185">Reference proteome</keyword>
<dbReference type="RefSeq" id="WP_006439453.1">
    <property type="nucleotide sequence ID" value="NZ_DS995355.1"/>
</dbReference>
<proteinExistence type="predicted"/>
<reference evidence="1 2" key="1">
    <citation type="submission" date="2008-09" db="EMBL/GenBank/DDBJ databases">
        <authorList>
            <person name="Fulton L."/>
            <person name="Clifton S."/>
            <person name="Fulton B."/>
            <person name="Xu J."/>
            <person name="Minx P."/>
            <person name="Pepin K.H."/>
            <person name="Johnson M."/>
            <person name="Thiruvilangam P."/>
            <person name="Bhonagiri V."/>
            <person name="Nash W.E."/>
            <person name="Mardis E.R."/>
            <person name="Wilson R.K."/>
        </authorList>
    </citation>
    <scope>NUCLEOTIDE SEQUENCE [LARGE SCALE GENOMIC DNA]</scope>
    <source>
        <strain evidence="1 2">DSM 13275</strain>
    </source>
</reference>
<name>B6FXC5_PEPHT</name>
<gene>
    <name evidence="1" type="ORF">CLOHIR_00524</name>
</gene>
<organism evidence="1 2">
    <name type="scientific">Peptacetobacter hiranonis (strain DSM 13275 / JCM 10541 / KCTC 15199 / TO-931)</name>
    <name type="common">Clostridium hiranonis</name>
    <dbReference type="NCBI Taxonomy" id="500633"/>
    <lineage>
        <taxon>Bacteria</taxon>
        <taxon>Bacillati</taxon>
        <taxon>Bacillota</taxon>
        <taxon>Clostridia</taxon>
        <taxon>Peptostreptococcales</taxon>
        <taxon>Peptostreptococcaceae</taxon>
        <taxon>Peptacetobacter</taxon>
    </lineage>
</organism>
<dbReference type="Proteomes" id="UP000003178">
    <property type="component" value="Unassembled WGS sequence"/>
</dbReference>
<dbReference type="AlphaFoldDB" id="B6FXC5"/>
<evidence type="ECO:0000313" key="2">
    <source>
        <dbReference type="Proteomes" id="UP000003178"/>
    </source>
</evidence>
<evidence type="ECO:0000313" key="1">
    <source>
        <dbReference type="EMBL" id="EEA85827.1"/>
    </source>
</evidence>
<accession>B6FXC5</accession>
<dbReference type="EMBL" id="ABWP01000018">
    <property type="protein sequence ID" value="EEA85827.1"/>
    <property type="molecule type" value="Genomic_DNA"/>
</dbReference>
<comment type="caution">
    <text evidence="1">The sequence shown here is derived from an EMBL/GenBank/DDBJ whole genome shotgun (WGS) entry which is preliminary data.</text>
</comment>
<dbReference type="HOGENOM" id="CLU_402107_0_0_9"/>
<reference evidence="1 2" key="2">
    <citation type="submission" date="2008-10" db="EMBL/GenBank/DDBJ databases">
        <title>Draft genome sequence of Clostridium hiranonis (DSM 13275).</title>
        <authorList>
            <person name="Sudarsanam P."/>
            <person name="Ley R."/>
            <person name="Guruge J."/>
            <person name="Turnbaugh P.J."/>
            <person name="Mahowald M."/>
            <person name="Liep D."/>
            <person name="Gordon J."/>
        </authorList>
    </citation>
    <scope>NUCLEOTIDE SEQUENCE [LARGE SCALE GENOMIC DNA]</scope>
    <source>
        <strain evidence="1 2">DSM 13275</strain>
    </source>
</reference>
<protein>
    <submittedName>
        <fullName evidence="1">Uncharacterized protein</fullName>
    </submittedName>
</protein>